<dbReference type="InterPro" id="IPR027417">
    <property type="entry name" value="P-loop_NTPase"/>
</dbReference>
<evidence type="ECO:0000256" key="4">
    <source>
        <dbReference type="ARBA" id="ARBA00022741"/>
    </source>
</evidence>
<gene>
    <name evidence="7" type="ORF">S01H4_35430</name>
</gene>
<keyword evidence="5" id="KW-0418">Kinase</keyword>
<dbReference type="SUPFAM" id="SSF52540">
    <property type="entry name" value="P-loop containing nucleoside triphosphate hydrolases"/>
    <property type="match status" value="1"/>
</dbReference>
<evidence type="ECO:0000256" key="1">
    <source>
        <dbReference type="ARBA" id="ARBA00022517"/>
    </source>
</evidence>
<dbReference type="PANTHER" id="PTHR12595">
    <property type="entry name" value="POS9-ACTIVATING FACTOR FAP7-RELATED"/>
    <property type="match status" value="1"/>
</dbReference>
<dbReference type="Pfam" id="PF13238">
    <property type="entry name" value="AAA_18"/>
    <property type="match status" value="1"/>
</dbReference>
<dbReference type="GO" id="GO:0005524">
    <property type="term" value="F:ATP binding"/>
    <property type="evidence" value="ECO:0007669"/>
    <property type="project" value="UniProtKB-KW"/>
</dbReference>
<sequence length="114" mass="13579">MIIEGHLSHLLHCIDKVIILRCHPKELRKRLIKRKWNNKKIIENIEAEILDIILCESISLYPKENIFEIDTTDKTIDIISFSILEIIKNNFKEKEIYSIGNIDWSEEIFNFKVI</sequence>
<keyword evidence="6" id="KW-0067">ATP-binding</keyword>
<comment type="caution">
    <text evidence="7">The sequence shown here is derived from an EMBL/GenBank/DDBJ whole genome shotgun (WGS) entry which is preliminary data.</text>
</comment>
<evidence type="ECO:0000256" key="5">
    <source>
        <dbReference type="ARBA" id="ARBA00022777"/>
    </source>
</evidence>
<evidence type="ECO:0000313" key="7">
    <source>
        <dbReference type="EMBL" id="GAG78664.1"/>
    </source>
</evidence>
<evidence type="ECO:0000256" key="6">
    <source>
        <dbReference type="ARBA" id="ARBA00022840"/>
    </source>
</evidence>
<evidence type="ECO:0000256" key="2">
    <source>
        <dbReference type="ARBA" id="ARBA00022552"/>
    </source>
</evidence>
<protein>
    <recommendedName>
        <fullName evidence="8">Phosphoribulokinase/uridine kinase domain-containing protein</fullName>
    </recommendedName>
</protein>
<dbReference type="EMBL" id="BART01018840">
    <property type="protein sequence ID" value="GAG78664.1"/>
    <property type="molecule type" value="Genomic_DNA"/>
</dbReference>
<dbReference type="GO" id="GO:0006364">
    <property type="term" value="P:rRNA processing"/>
    <property type="evidence" value="ECO:0007669"/>
    <property type="project" value="UniProtKB-KW"/>
</dbReference>
<dbReference type="AlphaFoldDB" id="X1AA88"/>
<dbReference type="InterPro" id="IPR020618">
    <property type="entry name" value="Adenyl_kinase_AK6"/>
</dbReference>
<proteinExistence type="predicted"/>
<keyword evidence="3" id="KW-0808">Transferase</keyword>
<keyword evidence="1" id="KW-0690">Ribosome biogenesis</keyword>
<dbReference type="GO" id="GO:0016887">
    <property type="term" value="F:ATP hydrolysis activity"/>
    <property type="evidence" value="ECO:0007669"/>
    <property type="project" value="InterPro"/>
</dbReference>
<accession>X1AA88</accession>
<dbReference type="PANTHER" id="PTHR12595:SF0">
    <property type="entry name" value="ADENYLATE KINASE ISOENZYME 6"/>
    <property type="match status" value="1"/>
</dbReference>
<evidence type="ECO:0008006" key="8">
    <source>
        <dbReference type="Google" id="ProtNLM"/>
    </source>
</evidence>
<organism evidence="7">
    <name type="scientific">marine sediment metagenome</name>
    <dbReference type="NCBI Taxonomy" id="412755"/>
    <lineage>
        <taxon>unclassified sequences</taxon>
        <taxon>metagenomes</taxon>
        <taxon>ecological metagenomes</taxon>
    </lineage>
</organism>
<keyword evidence="4" id="KW-0547">Nucleotide-binding</keyword>
<evidence type="ECO:0000256" key="3">
    <source>
        <dbReference type="ARBA" id="ARBA00022679"/>
    </source>
</evidence>
<reference evidence="7" key="1">
    <citation type="journal article" date="2014" name="Front. Microbiol.">
        <title>High frequency of phylogenetically diverse reductive dehalogenase-homologous genes in deep subseafloor sedimentary metagenomes.</title>
        <authorList>
            <person name="Kawai M."/>
            <person name="Futagami T."/>
            <person name="Toyoda A."/>
            <person name="Takaki Y."/>
            <person name="Nishi S."/>
            <person name="Hori S."/>
            <person name="Arai W."/>
            <person name="Tsubouchi T."/>
            <person name="Morono Y."/>
            <person name="Uchiyama I."/>
            <person name="Ito T."/>
            <person name="Fujiyama A."/>
            <person name="Inagaki F."/>
            <person name="Takami H."/>
        </authorList>
    </citation>
    <scope>NUCLEOTIDE SEQUENCE</scope>
    <source>
        <strain evidence="7">Expedition CK06-06</strain>
    </source>
</reference>
<dbReference type="Gene3D" id="3.40.50.300">
    <property type="entry name" value="P-loop containing nucleotide triphosphate hydrolases"/>
    <property type="match status" value="1"/>
</dbReference>
<dbReference type="GO" id="GO:0004017">
    <property type="term" value="F:AMP kinase activity"/>
    <property type="evidence" value="ECO:0007669"/>
    <property type="project" value="InterPro"/>
</dbReference>
<keyword evidence="2" id="KW-0698">rRNA processing</keyword>
<name>X1AA88_9ZZZZ</name>